<evidence type="ECO:0000313" key="2">
    <source>
        <dbReference type="EMBL" id="KAF8793554.1"/>
    </source>
</evidence>
<sequence>MELCRLFVLGVVSLILLYTTSASAYLYKINIDTSNGSCEDEKFGQISVGEKGYNYAACELIFCLRGVYYRQGCDEKPMKSLPNCRRVARPGVYPTCCHKKIECDDEEADFD</sequence>
<name>A0A8T0FQU7_ARGBR</name>
<dbReference type="EMBL" id="JABXBU010000002">
    <property type="protein sequence ID" value="KAF8793554.1"/>
    <property type="molecule type" value="Genomic_DNA"/>
</dbReference>
<proteinExistence type="predicted"/>
<keyword evidence="3" id="KW-1185">Reference proteome</keyword>
<dbReference type="AlphaFoldDB" id="A0A8T0FQU7"/>
<dbReference type="Proteomes" id="UP000807504">
    <property type="component" value="Unassembled WGS sequence"/>
</dbReference>
<accession>A0A8T0FQU7</accession>
<comment type="caution">
    <text evidence="2">The sequence shown here is derived from an EMBL/GenBank/DDBJ whole genome shotgun (WGS) entry which is preliminary data.</text>
</comment>
<evidence type="ECO:0008006" key="4">
    <source>
        <dbReference type="Google" id="ProtNLM"/>
    </source>
</evidence>
<reference evidence="2" key="1">
    <citation type="journal article" date="2020" name="bioRxiv">
        <title>Chromosome-level reference genome of the European wasp spider Argiope bruennichi: a resource for studies on range expansion and evolutionary adaptation.</title>
        <authorList>
            <person name="Sheffer M.M."/>
            <person name="Hoppe A."/>
            <person name="Krehenwinkel H."/>
            <person name="Uhl G."/>
            <person name="Kuss A.W."/>
            <person name="Jensen L."/>
            <person name="Jensen C."/>
            <person name="Gillespie R.G."/>
            <person name="Hoff K.J."/>
            <person name="Prost S."/>
        </authorList>
    </citation>
    <scope>NUCLEOTIDE SEQUENCE</scope>
</reference>
<protein>
    <recommendedName>
        <fullName evidence="4">Single domain-containing protein</fullName>
    </recommendedName>
</protein>
<feature type="signal peptide" evidence="1">
    <location>
        <begin position="1"/>
        <end position="24"/>
    </location>
</feature>
<gene>
    <name evidence="2" type="ORF">HNY73_001612</name>
</gene>
<feature type="chain" id="PRO_5035771838" description="Single domain-containing protein" evidence="1">
    <location>
        <begin position="25"/>
        <end position="111"/>
    </location>
</feature>
<evidence type="ECO:0000313" key="3">
    <source>
        <dbReference type="Proteomes" id="UP000807504"/>
    </source>
</evidence>
<organism evidence="2 3">
    <name type="scientific">Argiope bruennichi</name>
    <name type="common">Wasp spider</name>
    <name type="synonym">Aranea bruennichi</name>
    <dbReference type="NCBI Taxonomy" id="94029"/>
    <lineage>
        <taxon>Eukaryota</taxon>
        <taxon>Metazoa</taxon>
        <taxon>Ecdysozoa</taxon>
        <taxon>Arthropoda</taxon>
        <taxon>Chelicerata</taxon>
        <taxon>Arachnida</taxon>
        <taxon>Araneae</taxon>
        <taxon>Araneomorphae</taxon>
        <taxon>Entelegynae</taxon>
        <taxon>Araneoidea</taxon>
        <taxon>Araneidae</taxon>
        <taxon>Argiope</taxon>
    </lineage>
</organism>
<evidence type="ECO:0000256" key="1">
    <source>
        <dbReference type="SAM" id="SignalP"/>
    </source>
</evidence>
<reference evidence="2" key="2">
    <citation type="submission" date="2020-06" db="EMBL/GenBank/DDBJ databases">
        <authorList>
            <person name="Sheffer M."/>
        </authorList>
    </citation>
    <scope>NUCLEOTIDE SEQUENCE</scope>
</reference>
<keyword evidence="1" id="KW-0732">Signal</keyword>